<evidence type="ECO:0000259" key="4">
    <source>
        <dbReference type="Pfam" id="PF23569"/>
    </source>
</evidence>
<evidence type="ECO:0000256" key="2">
    <source>
        <dbReference type="ARBA" id="ARBA00022737"/>
    </source>
</evidence>
<reference evidence="6" key="1">
    <citation type="journal article" date="2017" name="Nat. Commun.">
        <title>The asparagus genome sheds light on the origin and evolution of a young Y chromosome.</title>
        <authorList>
            <person name="Harkess A."/>
            <person name="Zhou J."/>
            <person name="Xu C."/>
            <person name="Bowers J.E."/>
            <person name="Van der Hulst R."/>
            <person name="Ayyampalayam S."/>
            <person name="Mercati F."/>
            <person name="Riccardi P."/>
            <person name="McKain M.R."/>
            <person name="Kakrana A."/>
            <person name="Tang H."/>
            <person name="Ray J."/>
            <person name="Groenendijk J."/>
            <person name="Arikit S."/>
            <person name="Mathioni S.M."/>
            <person name="Nakano M."/>
            <person name="Shan H."/>
            <person name="Telgmann-Rauber A."/>
            <person name="Kanno A."/>
            <person name="Yue Z."/>
            <person name="Chen H."/>
            <person name="Li W."/>
            <person name="Chen Y."/>
            <person name="Xu X."/>
            <person name="Zhang Y."/>
            <person name="Luo S."/>
            <person name="Chen H."/>
            <person name="Gao J."/>
            <person name="Mao Z."/>
            <person name="Pires J.C."/>
            <person name="Luo M."/>
            <person name="Kudrna D."/>
            <person name="Wing R.A."/>
            <person name="Meyers B.C."/>
            <person name="Yi K."/>
            <person name="Kong H."/>
            <person name="Lavrijsen P."/>
            <person name="Sunseri F."/>
            <person name="Falavigna A."/>
            <person name="Ye Y."/>
            <person name="Leebens-Mack J.H."/>
            <person name="Chen G."/>
        </authorList>
    </citation>
    <scope>NUCLEOTIDE SEQUENCE [LARGE SCALE GENOMIC DNA]</scope>
    <source>
        <strain evidence="6">cv. DH0086</strain>
    </source>
</reference>
<feature type="domain" description="SMAX1-like nucleotide binding" evidence="4">
    <location>
        <begin position="65"/>
        <end position="141"/>
    </location>
</feature>
<evidence type="ECO:0000313" key="6">
    <source>
        <dbReference type="Proteomes" id="UP000243459"/>
    </source>
</evidence>
<dbReference type="PANTHER" id="PTHR43572">
    <property type="entry name" value="CHAPERONE PROTEIN CLPD, CHLOROPLASTIC"/>
    <property type="match status" value="1"/>
</dbReference>
<protein>
    <recommendedName>
        <fullName evidence="4">SMAX1-like nucleotide binding domain-containing protein</fullName>
    </recommendedName>
</protein>
<accession>A0A1R3L700</accession>
<keyword evidence="6" id="KW-1185">Reference proteome</keyword>
<gene>
    <name evidence="5" type="ORF">A4U43_UnF3840</name>
</gene>
<dbReference type="EMBL" id="KV863486">
    <property type="protein sequence ID" value="ONK55400.1"/>
    <property type="molecule type" value="Genomic_DNA"/>
</dbReference>
<feature type="region of interest" description="Disordered" evidence="3">
    <location>
        <begin position="1"/>
        <end position="64"/>
    </location>
</feature>
<comment type="similarity">
    <text evidence="1">Belongs to the ClpA/ClpB family.</text>
</comment>
<dbReference type="Pfam" id="PF23569">
    <property type="entry name" value="NBD_SMAX1"/>
    <property type="match status" value="1"/>
</dbReference>
<dbReference type="Gramene" id="ONK55400">
    <property type="protein sequence ID" value="ONK55400"/>
    <property type="gene ID" value="A4U43_UnF3840"/>
</dbReference>
<keyword evidence="2" id="KW-0677">Repeat</keyword>
<dbReference type="AlphaFoldDB" id="A0A1R3L700"/>
<dbReference type="Proteomes" id="UP000243459">
    <property type="component" value="Unassembled WGS sequence"/>
</dbReference>
<dbReference type="InterPro" id="IPR051650">
    <property type="entry name" value="SL_signaling_regulator"/>
</dbReference>
<sequence length="142" mass="15433">MIRSETREEGTSEETLLARSSSSSSVRVPGTVITRERRFDRRPPPPPPPEIAGKFPDARSRRSNPNGVVLDLGDLKWLVESNGGLGARIQQNMISEAGKEVVVEMGKIIIGGGASGRVWVPGTATCATYLRCQVYHPTMESK</sequence>
<feature type="compositionally biased region" description="Basic and acidic residues" evidence="3">
    <location>
        <begin position="1"/>
        <end position="10"/>
    </location>
</feature>
<evidence type="ECO:0000313" key="5">
    <source>
        <dbReference type="EMBL" id="ONK55400.1"/>
    </source>
</evidence>
<evidence type="ECO:0000256" key="3">
    <source>
        <dbReference type="SAM" id="MobiDB-lite"/>
    </source>
</evidence>
<organism evidence="5 6">
    <name type="scientific">Asparagus officinalis</name>
    <name type="common">Garden asparagus</name>
    <dbReference type="NCBI Taxonomy" id="4686"/>
    <lineage>
        <taxon>Eukaryota</taxon>
        <taxon>Viridiplantae</taxon>
        <taxon>Streptophyta</taxon>
        <taxon>Embryophyta</taxon>
        <taxon>Tracheophyta</taxon>
        <taxon>Spermatophyta</taxon>
        <taxon>Magnoliopsida</taxon>
        <taxon>Liliopsida</taxon>
        <taxon>Asparagales</taxon>
        <taxon>Asparagaceae</taxon>
        <taxon>Asparagoideae</taxon>
        <taxon>Asparagus</taxon>
    </lineage>
</organism>
<proteinExistence type="inferred from homology"/>
<evidence type="ECO:0000256" key="1">
    <source>
        <dbReference type="ARBA" id="ARBA00008675"/>
    </source>
</evidence>
<name>A0A1R3L700_ASPOF</name>
<dbReference type="PANTHER" id="PTHR43572:SF13">
    <property type="entry name" value="PROTEIN SUPPRESSOR OF MAX2 1"/>
    <property type="match status" value="1"/>
</dbReference>
<dbReference type="InterPro" id="IPR058680">
    <property type="entry name" value="NBD_SMAX1-like"/>
</dbReference>
<feature type="compositionally biased region" description="Basic and acidic residues" evidence="3">
    <location>
        <begin position="34"/>
        <end position="43"/>
    </location>
</feature>